<dbReference type="Gene3D" id="1.20.58.1040">
    <property type="match status" value="1"/>
</dbReference>
<reference evidence="5" key="1">
    <citation type="journal article" date="2024" name="IScience">
        <title>Strigolactones Initiate the Formation of Haustorium-like Structures in Castilleja.</title>
        <authorList>
            <person name="Buerger M."/>
            <person name="Peterson D."/>
            <person name="Chory J."/>
        </authorList>
    </citation>
    <scope>NUCLEOTIDE SEQUENCE [LARGE SCALE GENOMIC DNA]</scope>
</reference>
<accession>A0ABD3CPJ3</accession>
<comment type="caution">
    <text evidence="4">The sequence shown here is derived from an EMBL/GenBank/DDBJ whole genome shotgun (WGS) entry which is preliminary data.</text>
</comment>
<gene>
    <name evidence="4" type="ORF">CASFOL_023624</name>
</gene>
<sequence length="116" mass="12685">MAKLALVSFSLLLISLSSVCYLGLAGELQTYCVAKPSSGDDALNANIKYACDHVNCTAIYTGCNKPGSTLINNASVIMNFYYQKNGNNYWNCDFTKSGLITITDPSYENCSYNYKS</sequence>
<dbReference type="EMBL" id="JAVIJP010000032">
    <property type="protein sequence ID" value="KAL3630640.1"/>
    <property type="molecule type" value="Genomic_DNA"/>
</dbReference>
<feature type="chain" id="PRO_5044875471" description="X8 domain-containing protein" evidence="2">
    <location>
        <begin position="26"/>
        <end position="116"/>
    </location>
</feature>
<dbReference type="InterPro" id="IPR044788">
    <property type="entry name" value="X8_dom_prot"/>
</dbReference>
<dbReference type="AlphaFoldDB" id="A0ABD3CPJ3"/>
<dbReference type="GO" id="GO:0009506">
    <property type="term" value="C:plasmodesma"/>
    <property type="evidence" value="ECO:0007669"/>
    <property type="project" value="UniProtKB-ARBA"/>
</dbReference>
<evidence type="ECO:0000313" key="5">
    <source>
        <dbReference type="Proteomes" id="UP001632038"/>
    </source>
</evidence>
<evidence type="ECO:0000313" key="4">
    <source>
        <dbReference type="EMBL" id="KAL3630640.1"/>
    </source>
</evidence>
<dbReference type="SMART" id="SM00768">
    <property type="entry name" value="X8"/>
    <property type="match status" value="1"/>
</dbReference>
<dbReference type="Pfam" id="PF07983">
    <property type="entry name" value="X8"/>
    <property type="match status" value="1"/>
</dbReference>
<keyword evidence="1 2" id="KW-0732">Signal</keyword>
<feature type="signal peptide" evidence="2">
    <location>
        <begin position="1"/>
        <end position="25"/>
    </location>
</feature>
<protein>
    <recommendedName>
        <fullName evidence="3">X8 domain-containing protein</fullName>
    </recommendedName>
</protein>
<proteinExistence type="predicted"/>
<evidence type="ECO:0000259" key="3">
    <source>
        <dbReference type="SMART" id="SM00768"/>
    </source>
</evidence>
<keyword evidence="5" id="KW-1185">Reference proteome</keyword>
<evidence type="ECO:0000256" key="1">
    <source>
        <dbReference type="ARBA" id="ARBA00022729"/>
    </source>
</evidence>
<organism evidence="4 5">
    <name type="scientific">Castilleja foliolosa</name>
    <dbReference type="NCBI Taxonomy" id="1961234"/>
    <lineage>
        <taxon>Eukaryota</taxon>
        <taxon>Viridiplantae</taxon>
        <taxon>Streptophyta</taxon>
        <taxon>Embryophyta</taxon>
        <taxon>Tracheophyta</taxon>
        <taxon>Spermatophyta</taxon>
        <taxon>Magnoliopsida</taxon>
        <taxon>eudicotyledons</taxon>
        <taxon>Gunneridae</taxon>
        <taxon>Pentapetalae</taxon>
        <taxon>asterids</taxon>
        <taxon>lamiids</taxon>
        <taxon>Lamiales</taxon>
        <taxon>Orobanchaceae</taxon>
        <taxon>Pedicularideae</taxon>
        <taxon>Castillejinae</taxon>
        <taxon>Castilleja</taxon>
    </lineage>
</organism>
<dbReference type="PANTHER" id="PTHR31044:SF57">
    <property type="entry name" value="CARBOHYDRATE-BINDING X8 DOMAIN SUPERFAMILY PROTEIN"/>
    <property type="match status" value="1"/>
</dbReference>
<evidence type="ECO:0000256" key="2">
    <source>
        <dbReference type="SAM" id="SignalP"/>
    </source>
</evidence>
<dbReference type="InterPro" id="IPR012946">
    <property type="entry name" value="X8"/>
</dbReference>
<dbReference type="Proteomes" id="UP001632038">
    <property type="component" value="Unassembled WGS sequence"/>
</dbReference>
<dbReference type="PANTHER" id="PTHR31044">
    <property type="entry name" value="BETA-1,3 GLUCANASE"/>
    <property type="match status" value="1"/>
</dbReference>
<name>A0ABD3CPJ3_9LAMI</name>
<feature type="domain" description="X8" evidence="3">
    <location>
        <begin position="30"/>
        <end position="112"/>
    </location>
</feature>